<accession>A0A3D9I3T0</accession>
<dbReference type="InterPro" id="IPR053824">
    <property type="entry name" value="DUF7010"/>
</dbReference>
<proteinExistence type="predicted"/>
<evidence type="ECO:0000313" key="2">
    <source>
        <dbReference type="EMBL" id="RED56295.1"/>
    </source>
</evidence>
<feature type="transmembrane region" description="Helical" evidence="1">
    <location>
        <begin position="12"/>
        <end position="33"/>
    </location>
</feature>
<protein>
    <submittedName>
        <fullName evidence="2">Uncharacterized protein</fullName>
    </submittedName>
</protein>
<sequence>MTHTPNIIPRAAVVGTASGVFFMALFGTLWAYTGIMGLQGRGLPLLLVIAGIIGASLFIGGFSLISASRKLTNQASSTDVRLEKHTRLWFNLIFAAEGIAVAITIAVCNATGHTELIPLVIAIIVGVHFFPLAPLFQVRLYYWTGALLCLLAIVTWLFVPSEFMIGDHQVNAFMSITGLGSALILWATGLAILRIGRGLVR</sequence>
<comment type="caution">
    <text evidence="2">The sequence shown here is derived from an EMBL/GenBank/DDBJ whole genome shotgun (WGS) entry which is preliminary data.</text>
</comment>
<reference evidence="2 3" key="1">
    <citation type="submission" date="2018-07" db="EMBL/GenBank/DDBJ databases">
        <title>Genomic Encyclopedia of Type Strains, Phase III (KMG-III): the genomes of soil and plant-associated and newly described type strains.</title>
        <authorList>
            <person name="Whitman W."/>
        </authorList>
    </citation>
    <scope>NUCLEOTIDE SEQUENCE [LARGE SCALE GENOMIC DNA]</scope>
    <source>
        <strain evidence="2 3">CECT 8236</strain>
    </source>
</reference>
<feature type="transmembrane region" description="Helical" evidence="1">
    <location>
        <begin position="45"/>
        <end position="67"/>
    </location>
</feature>
<dbReference type="OrthoDB" id="123418at2"/>
<dbReference type="AlphaFoldDB" id="A0A3D9I3T0"/>
<feature type="transmembrane region" description="Helical" evidence="1">
    <location>
        <begin position="140"/>
        <end position="159"/>
    </location>
</feature>
<name>A0A3D9I3T0_9BACL</name>
<feature type="transmembrane region" description="Helical" evidence="1">
    <location>
        <begin position="88"/>
        <end position="110"/>
    </location>
</feature>
<dbReference type="Pfam" id="PF22765">
    <property type="entry name" value="DUF7010"/>
    <property type="match status" value="1"/>
</dbReference>
<organism evidence="2 3">
    <name type="scientific">Cohnella lupini</name>
    <dbReference type="NCBI Taxonomy" id="1294267"/>
    <lineage>
        <taxon>Bacteria</taxon>
        <taxon>Bacillati</taxon>
        <taxon>Bacillota</taxon>
        <taxon>Bacilli</taxon>
        <taxon>Bacillales</taxon>
        <taxon>Paenibacillaceae</taxon>
        <taxon>Cohnella</taxon>
    </lineage>
</organism>
<gene>
    <name evidence="2" type="ORF">DFP95_11470</name>
</gene>
<dbReference type="RefSeq" id="WP_115994511.1">
    <property type="nucleotide sequence ID" value="NZ_QRDY01000014.1"/>
</dbReference>
<evidence type="ECO:0000256" key="1">
    <source>
        <dbReference type="SAM" id="Phobius"/>
    </source>
</evidence>
<dbReference type="Proteomes" id="UP000256869">
    <property type="component" value="Unassembled WGS sequence"/>
</dbReference>
<keyword evidence="3" id="KW-1185">Reference proteome</keyword>
<feature type="transmembrane region" description="Helical" evidence="1">
    <location>
        <begin position="116"/>
        <end position="133"/>
    </location>
</feature>
<keyword evidence="1" id="KW-0472">Membrane</keyword>
<keyword evidence="1" id="KW-1133">Transmembrane helix</keyword>
<evidence type="ECO:0000313" key="3">
    <source>
        <dbReference type="Proteomes" id="UP000256869"/>
    </source>
</evidence>
<dbReference type="EMBL" id="QRDY01000014">
    <property type="protein sequence ID" value="RED56295.1"/>
    <property type="molecule type" value="Genomic_DNA"/>
</dbReference>
<feature type="transmembrane region" description="Helical" evidence="1">
    <location>
        <begin position="171"/>
        <end position="193"/>
    </location>
</feature>
<keyword evidence="1" id="KW-0812">Transmembrane</keyword>